<feature type="domain" description="Myb-like" evidence="1">
    <location>
        <begin position="73"/>
        <end position="120"/>
    </location>
</feature>
<organism evidence="3 4">
    <name type="scientific">Tritrichomonas musculus</name>
    <dbReference type="NCBI Taxonomy" id="1915356"/>
    <lineage>
        <taxon>Eukaryota</taxon>
        <taxon>Metamonada</taxon>
        <taxon>Parabasalia</taxon>
        <taxon>Tritrichomonadida</taxon>
        <taxon>Tritrichomonadidae</taxon>
        <taxon>Tritrichomonas</taxon>
    </lineage>
</organism>
<dbReference type="CDD" id="cd00167">
    <property type="entry name" value="SANT"/>
    <property type="match status" value="2"/>
</dbReference>
<accession>A0ABR2JF38</accession>
<dbReference type="InterPro" id="IPR009057">
    <property type="entry name" value="Homeodomain-like_sf"/>
</dbReference>
<feature type="domain" description="HTH myb-type" evidence="2">
    <location>
        <begin position="21"/>
        <end position="76"/>
    </location>
</feature>
<dbReference type="PANTHER" id="PTHR45614">
    <property type="entry name" value="MYB PROTEIN-RELATED"/>
    <property type="match status" value="1"/>
</dbReference>
<dbReference type="InterPro" id="IPR050560">
    <property type="entry name" value="MYB_TF"/>
</dbReference>
<dbReference type="SMART" id="SM00717">
    <property type="entry name" value="SANT"/>
    <property type="match status" value="2"/>
</dbReference>
<keyword evidence="4" id="KW-1185">Reference proteome</keyword>
<dbReference type="InterPro" id="IPR001005">
    <property type="entry name" value="SANT/Myb"/>
</dbReference>
<dbReference type="Pfam" id="PF00249">
    <property type="entry name" value="Myb_DNA-binding"/>
    <property type="match status" value="2"/>
</dbReference>
<dbReference type="InterPro" id="IPR017930">
    <property type="entry name" value="Myb_dom"/>
</dbReference>
<evidence type="ECO:0000259" key="1">
    <source>
        <dbReference type="PROSITE" id="PS50090"/>
    </source>
</evidence>
<dbReference type="Gene3D" id="1.10.10.60">
    <property type="entry name" value="Homeodomain-like"/>
    <property type="match status" value="2"/>
</dbReference>
<gene>
    <name evidence="3" type="ORF">M9Y10_005927</name>
</gene>
<name>A0ABR2JF38_9EUKA</name>
<sequence length="299" mass="35447">MLASSFKNINEISNENEIRIKKTHPRAKFTQNEDELLKRLVENFGINDWQTISRQMPERNARQCRDRWQNYLSPEVVNGPWTYEEEELLVKKYEELGPSWKQIATFFPTRTDINIKSRWHLRERRLKKEDLQMKKAFLRQQPSNKRICPIRQTFPISHIQNRIIPSVSYHLNMIQNSLINPISQIQFASQFIQPHQIHNNQLPHQQFRDQQIIINKPKTVETKKIEYSSNPTSIGDSFPSINTDPLPFISSNNTNDDKNDNEISFLTDDSFDSTQNDCWNSLLMNEDNASYENVFDSWF</sequence>
<evidence type="ECO:0008006" key="5">
    <source>
        <dbReference type="Google" id="ProtNLM"/>
    </source>
</evidence>
<evidence type="ECO:0000259" key="2">
    <source>
        <dbReference type="PROSITE" id="PS51294"/>
    </source>
</evidence>
<dbReference type="PANTHER" id="PTHR45614:SF253">
    <property type="entry name" value="CHROMOSOME UNDETERMINED SCAFFOLD_38, WHOLE GENOME SHOTGUN SEQUENCE"/>
    <property type="match status" value="1"/>
</dbReference>
<protein>
    <recommendedName>
        <fullName evidence="5">Myb-like DNA-binding domain containing protein</fullName>
    </recommendedName>
</protein>
<feature type="domain" description="Myb-like" evidence="1">
    <location>
        <begin position="21"/>
        <end position="72"/>
    </location>
</feature>
<feature type="domain" description="HTH myb-type" evidence="2">
    <location>
        <begin position="79"/>
        <end position="127"/>
    </location>
</feature>
<dbReference type="EMBL" id="JAPFFF010000012">
    <property type="protein sequence ID" value="KAK8875752.1"/>
    <property type="molecule type" value="Genomic_DNA"/>
</dbReference>
<evidence type="ECO:0000313" key="4">
    <source>
        <dbReference type="Proteomes" id="UP001470230"/>
    </source>
</evidence>
<evidence type="ECO:0000313" key="3">
    <source>
        <dbReference type="EMBL" id="KAK8875752.1"/>
    </source>
</evidence>
<dbReference type="PROSITE" id="PS50090">
    <property type="entry name" value="MYB_LIKE"/>
    <property type="match status" value="2"/>
</dbReference>
<proteinExistence type="predicted"/>
<dbReference type="Proteomes" id="UP001470230">
    <property type="component" value="Unassembled WGS sequence"/>
</dbReference>
<comment type="caution">
    <text evidence="3">The sequence shown here is derived from an EMBL/GenBank/DDBJ whole genome shotgun (WGS) entry which is preliminary data.</text>
</comment>
<dbReference type="PROSITE" id="PS51294">
    <property type="entry name" value="HTH_MYB"/>
    <property type="match status" value="2"/>
</dbReference>
<reference evidence="3 4" key="1">
    <citation type="submission" date="2024-04" db="EMBL/GenBank/DDBJ databases">
        <title>Tritrichomonas musculus Genome.</title>
        <authorList>
            <person name="Alves-Ferreira E."/>
            <person name="Grigg M."/>
            <person name="Lorenzi H."/>
            <person name="Galac M."/>
        </authorList>
    </citation>
    <scope>NUCLEOTIDE SEQUENCE [LARGE SCALE GENOMIC DNA]</scope>
    <source>
        <strain evidence="3 4">EAF2021</strain>
    </source>
</reference>
<dbReference type="SUPFAM" id="SSF46689">
    <property type="entry name" value="Homeodomain-like"/>
    <property type="match status" value="1"/>
</dbReference>